<dbReference type="EMBL" id="VFOQ01000001">
    <property type="protein sequence ID" value="TQL59068.1"/>
    <property type="molecule type" value="Genomic_DNA"/>
</dbReference>
<reference evidence="5 6" key="1">
    <citation type="submission" date="2019-06" db="EMBL/GenBank/DDBJ databases">
        <title>Sequencing the genomes of 1000 actinobacteria strains.</title>
        <authorList>
            <person name="Klenk H.-P."/>
        </authorList>
    </citation>
    <scope>NUCLEOTIDE SEQUENCE [LARGE SCALE GENOMIC DNA]</scope>
    <source>
        <strain evidence="5 6">DSM 18082</strain>
    </source>
</reference>
<feature type="domain" description="Glycosyltransferase subfamily 4-like N-terminal" evidence="4">
    <location>
        <begin position="14"/>
        <end position="221"/>
    </location>
</feature>
<keyword evidence="1" id="KW-0328">Glycosyltransferase</keyword>
<dbReference type="AlphaFoldDB" id="A0A542ZFF9"/>
<organism evidence="5 6">
    <name type="scientific">Oryzihumus leptocrescens</name>
    <dbReference type="NCBI Taxonomy" id="297536"/>
    <lineage>
        <taxon>Bacteria</taxon>
        <taxon>Bacillati</taxon>
        <taxon>Actinomycetota</taxon>
        <taxon>Actinomycetes</taxon>
        <taxon>Micrococcales</taxon>
        <taxon>Intrasporangiaceae</taxon>
        <taxon>Oryzihumus</taxon>
    </lineage>
</organism>
<dbReference type="PANTHER" id="PTHR45947">
    <property type="entry name" value="SULFOQUINOVOSYL TRANSFERASE SQD2"/>
    <property type="match status" value="1"/>
</dbReference>
<evidence type="ECO:0000259" key="4">
    <source>
        <dbReference type="Pfam" id="PF13439"/>
    </source>
</evidence>
<protein>
    <submittedName>
        <fullName evidence="5">Glycosyltransferase involved in cell wall biosynthesis</fullName>
    </submittedName>
</protein>
<evidence type="ECO:0000256" key="1">
    <source>
        <dbReference type="ARBA" id="ARBA00022676"/>
    </source>
</evidence>
<dbReference type="Proteomes" id="UP000319514">
    <property type="component" value="Unassembled WGS sequence"/>
</dbReference>
<dbReference type="InterPro" id="IPR050194">
    <property type="entry name" value="Glycosyltransferase_grp1"/>
</dbReference>
<dbReference type="Pfam" id="PF00534">
    <property type="entry name" value="Glycos_transf_1"/>
    <property type="match status" value="1"/>
</dbReference>
<dbReference type="Gene3D" id="3.40.50.2000">
    <property type="entry name" value="Glycogen Phosphorylase B"/>
    <property type="match status" value="2"/>
</dbReference>
<dbReference type="OrthoDB" id="3268555at2"/>
<dbReference type="SUPFAM" id="SSF53756">
    <property type="entry name" value="UDP-Glycosyltransferase/glycogen phosphorylase"/>
    <property type="match status" value="1"/>
</dbReference>
<proteinExistence type="predicted"/>
<sequence>MRILHVNKFLYRRGGAEGYMLDVAQLQREQGHEVAFFGMDHPDNDRPQRFGASFPAHVELEPPPPGVARLRAAGRMVWSTSASRGMREVVRQFRPDVVHCHNVYHQLSPSVLQPLRAAGVPCVMTLHDYKLACPSYQLLDHGRLCDACITGGLWQAARRRCKDDSLGASALLSLESWLHRTTGAWSAVDLFISPSQFLAGVMARAGVFPERMRVVNHFVDPGGPGPAEQPGRGLVFAGRLAPEKGVDTLIEAVARMRTPTTLTVAGDGPVRAALEEQAARVAPGRVQFVGRLDKAALQHVVRRSVASVVPSVWHENQPMTVLEAFALAVPVVCTDLGGLPELVRDGVDGAVVPAGDPAALARALDAVVAEPAAAHRMGVAARERMVVEFSPQVHLDRVAGVYEEARMRVQGRVGTGTGARR</sequence>
<dbReference type="CDD" id="cd03801">
    <property type="entry name" value="GT4_PimA-like"/>
    <property type="match status" value="1"/>
</dbReference>
<dbReference type="InterPro" id="IPR001296">
    <property type="entry name" value="Glyco_trans_1"/>
</dbReference>
<dbReference type="RefSeq" id="WP_141787136.1">
    <property type="nucleotide sequence ID" value="NZ_BAAAKX010000009.1"/>
</dbReference>
<feature type="domain" description="Glycosyl transferase family 1" evidence="3">
    <location>
        <begin position="234"/>
        <end position="384"/>
    </location>
</feature>
<name>A0A542ZFF9_9MICO</name>
<evidence type="ECO:0000313" key="5">
    <source>
        <dbReference type="EMBL" id="TQL59068.1"/>
    </source>
</evidence>
<dbReference type="GO" id="GO:1901137">
    <property type="term" value="P:carbohydrate derivative biosynthetic process"/>
    <property type="evidence" value="ECO:0007669"/>
    <property type="project" value="UniProtKB-ARBA"/>
</dbReference>
<dbReference type="GO" id="GO:0016757">
    <property type="term" value="F:glycosyltransferase activity"/>
    <property type="evidence" value="ECO:0007669"/>
    <property type="project" value="UniProtKB-KW"/>
</dbReference>
<keyword evidence="2 5" id="KW-0808">Transferase</keyword>
<keyword evidence="6" id="KW-1185">Reference proteome</keyword>
<dbReference type="InterPro" id="IPR028098">
    <property type="entry name" value="Glyco_trans_4-like_N"/>
</dbReference>
<comment type="caution">
    <text evidence="5">The sequence shown here is derived from an EMBL/GenBank/DDBJ whole genome shotgun (WGS) entry which is preliminary data.</text>
</comment>
<evidence type="ECO:0000256" key="2">
    <source>
        <dbReference type="ARBA" id="ARBA00022679"/>
    </source>
</evidence>
<evidence type="ECO:0000313" key="6">
    <source>
        <dbReference type="Proteomes" id="UP000319514"/>
    </source>
</evidence>
<evidence type="ECO:0000259" key="3">
    <source>
        <dbReference type="Pfam" id="PF00534"/>
    </source>
</evidence>
<gene>
    <name evidence="5" type="ORF">FB474_0414</name>
</gene>
<dbReference type="PANTHER" id="PTHR45947:SF13">
    <property type="entry name" value="TRANSFERASE"/>
    <property type="match status" value="1"/>
</dbReference>
<accession>A0A542ZFF9</accession>
<dbReference type="Pfam" id="PF13439">
    <property type="entry name" value="Glyco_transf_4"/>
    <property type="match status" value="1"/>
</dbReference>